<name>A0A7W6GL62_9HYPH</name>
<evidence type="ECO:0000313" key="2">
    <source>
        <dbReference type="EMBL" id="MBB3979037.1"/>
    </source>
</evidence>
<dbReference type="EMBL" id="JACIEE010000009">
    <property type="protein sequence ID" value="MBB3979037.1"/>
    <property type="molecule type" value="Genomic_DNA"/>
</dbReference>
<sequence>MFIDDEKAVRDHRRREGRTVLYITLTALAACVLMFVGLMNVANAAALDDERKVIDGMTGDTHLSLDFGTTGAVNTTGHAGKFTISAPALSDGLNTITTAATAHADDEDATSIDRRLATALGLGALIVVAGVGQLAGRATETLPAGDTRRSSEA</sequence>
<keyword evidence="1" id="KW-1133">Transmembrane helix</keyword>
<dbReference type="RefSeq" id="WP_183807288.1">
    <property type="nucleotide sequence ID" value="NZ_JACIEE010000009.1"/>
</dbReference>
<protein>
    <submittedName>
        <fullName evidence="2">Uncharacterized protein</fullName>
    </submittedName>
</protein>
<accession>A0A7W6GL62</accession>
<feature type="transmembrane region" description="Helical" evidence="1">
    <location>
        <begin position="20"/>
        <end position="42"/>
    </location>
</feature>
<organism evidence="2 3">
    <name type="scientific">Mycoplana azooxidifex</name>
    <dbReference type="NCBI Taxonomy" id="1636188"/>
    <lineage>
        <taxon>Bacteria</taxon>
        <taxon>Pseudomonadati</taxon>
        <taxon>Pseudomonadota</taxon>
        <taxon>Alphaproteobacteria</taxon>
        <taxon>Hyphomicrobiales</taxon>
        <taxon>Rhizobiaceae</taxon>
        <taxon>Mycoplana</taxon>
    </lineage>
</organism>
<keyword evidence="1" id="KW-0812">Transmembrane</keyword>
<comment type="caution">
    <text evidence="2">The sequence shown here is derived from an EMBL/GenBank/DDBJ whole genome shotgun (WGS) entry which is preliminary data.</text>
</comment>
<proteinExistence type="predicted"/>
<dbReference type="AlphaFoldDB" id="A0A7W6GL62"/>
<dbReference type="PROSITE" id="PS51257">
    <property type="entry name" value="PROKAR_LIPOPROTEIN"/>
    <property type="match status" value="1"/>
</dbReference>
<evidence type="ECO:0000313" key="3">
    <source>
        <dbReference type="Proteomes" id="UP000574761"/>
    </source>
</evidence>
<reference evidence="2 3" key="1">
    <citation type="submission" date="2020-08" db="EMBL/GenBank/DDBJ databases">
        <title>Genomic Encyclopedia of Type Strains, Phase IV (KMG-IV): sequencing the most valuable type-strain genomes for metagenomic binning, comparative biology and taxonomic classification.</title>
        <authorList>
            <person name="Goeker M."/>
        </authorList>
    </citation>
    <scope>NUCLEOTIDE SEQUENCE [LARGE SCALE GENOMIC DNA]</scope>
    <source>
        <strain evidence="2 3">DSM 100211</strain>
    </source>
</reference>
<dbReference type="Proteomes" id="UP000574761">
    <property type="component" value="Unassembled WGS sequence"/>
</dbReference>
<evidence type="ECO:0000256" key="1">
    <source>
        <dbReference type="SAM" id="Phobius"/>
    </source>
</evidence>
<gene>
    <name evidence="2" type="ORF">GGQ64_004273</name>
</gene>
<keyword evidence="1" id="KW-0472">Membrane</keyword>
<keyword evidence="3" id="KW-1185">Reference proteome</keyword>